<organism evidence="1 2">
    <name type="scientific">Periconia digitata</name>
    <dbReference type="NCBI Taxonomy" id="1303443"/>
    <lineage>
        <taxon>Eukaryota</taxon>
        <taxon>Fungi</taxon>
        <taxon>Dikarya</taxon>
        <taxon>Ascomycota</taxon>
        <taxon>Pezizomycotina</taxon>
        <taxon>Dothideomycetes</taxon>
        <taxon>Pleosporomycetidae</taxon>
        <taxon>Pleosporales</taxon>
        <taxon>Massarineae</taxon>
        <taxon>Periconiaceae</taxon>
        <taxon>Periconia</taxon>
    </lineage>
</organism>
<comment type="caution">
    <text evidence="1">The sequence shown here is derived from an EMBL/GenBank/DDBJ whole genome shotgun (WGS) entry which is preliminary data.</text>
</comment>
<dbReference type="AlphaFoldDB" id="A0A9W4ULG5"/>
<evidence type="ECO:0000313" key="2">
    <source>
        <dbReference type="Proteomes" id="UP001152607"/>
    </source>
</evidence>
<accession>A0A9W4ULG5</accession>
<proteinExistence type="predicted"/>
<keyword evidence="2" id="KW-1185">Reference proteome</keyword>
<name>A0A9W4ULG5_9PLEO</name>
<gene>
    <name evidence="1" type="ORF">PDIGIT_LOCUS11963</name>
</gene>
<dbReference type="Proteomes" id="UP001152607">
    <property type="component" value="Unassembled WGS sequence"/>
</dbReference>
<dbReference type="EMBL" id="CAOQHR010000008">
    <property type="protein sequence ID" value="CAI6338828.1"/>
    <property type="molecule type" value="Genomic_DNA"/>
</dbReference>
<reference evidence="1" key="1">
    <citation type="submission" date="2023-01" db="EMBL/GenBank/DDBJ databases">
        <authorList>
            <person name="Van Ghelder C."/>
            <person name="Rancurel C."/>
        </authorList>
    </citation>
    <scope>NUCLEOTIDE SEQUENCE</scope>
    <source>
        <strain evidence="1">CNCM I-4278</strain>
    </source>
</reference>
<evidence type="ECO:0000313" key="1">
    <source>
        <dbReference type="EMBL" id="CAI6338828.1"/>
    </source>
</evidence>
<protein>
    <submittedName>
        <fullName evidence="1">Uncharacterized protein</fullName>
    </submittedName>
</protein>
<sequence length="76" mass="8528">MKEGVQGAVSATTFRPTTFHRQCNRQYAKPFRCPPPTREPWFPAPCPPHKPTISLPSHAMLKPFPSNAPPKGIFPF</sequence>